<sequence length="196" mass="21518">MGTRLLDALTHSGPGYDLTPDDDGWDDSGPGGGRILDAVTHSGPGYAYSLSAATEMAENAALKQRRNKELNDALLEGFDRFRRAVRSLEAAALTEDRGEKNGHRERAVEGFRAYLQHADGAISLALNAAREALGPLDVRPRLALNRLDRMLRKSAIEVRDSINDLEQSERPGERIIRQSQVAVKQATSSWESICHV</sequence>
<accession>A0A1V4A5B4</accession>
<reference evidence="2 3" key="1">
    <citation type="submission" date="2017-02" db="EMBL/GenBank/DDBJ databases">
        <title>Draft Genome Sequence of Streptomyces tsukubaensis F601, a Producer of the immunosuppressant tacrolimus FK506.</title>
        <authorList>
            <person name="Zong G."/>
            <person name="Zhong C."/>
            <person name="Fu J."/>
            <person name="Qin R."/>
            <person name="Cao G."/>
        </authorList>
    </citation>
    <scope>NUCLEOTIDE SEQUENCE [LARGE SCALE GENOMIC DNA]</scope>
    <source>
        <strain evidence="2 3">F601</strain>
    </source>
</reference>
<dbReference type="AlphaFoldDB" id="A0A1V4A5B4"/>
<gene>
    <name evidence="2" type="ORF">B1H18_22115</name>
</gene>
<name>A0A1V4A5B4_9ACTN</name>
<feature type="region of interest" description="Disordered" evidence="1">
    <location>
        <begin position="1"/>
        <end position="32"/>
    </location>
</feature>
<organism evidence="2 3">
    <name type="scientific">Streptomyces tsukubensis</name>
    <dbReference type="NCBI Taxonomy" id="83656"/>
    <lineage>
        <taxon>Bacteria</taxon>
        <taxon>Bacillati</taxon>
        <taxon>Actinomycetota</taxon>
        <taxon>Actinomycetes</taxon>
        <taxon>Kitasatosporales</taxon>
        <taxon>Streptomycetaceae</taxon>
        <taxon>Streptomyces</taxon>
    </lineage>
</organism>
<dbReference type="EMBL" id="MVFC01000020">
    <property type="protein sequence ID" value="OON76016.1"/>
    <property type="molecule type" value="Genomic_DNA"/>
</dbReference>
<protein>
    <submittedName>
        <fullName evidence="2">Uncharacterized protein</fullName>
    </submittedName>
</protein>
<proteinExistence type="predicted"/>
<comment type="caution">
    <text evidence="2">The sequence shown here is derived from an EMBL/GenBank/DDBJ whole genome shotgun (WGS) entry which is preliminary data.</text>
</comment>
<keyword evidence="3" id="KW-1185">Reference proteome</keyword>
<evidence type="ECO:0000256" key="1">
    <source>
        <dbReference type="SAM" id="MobiDB-lite"/>
    </source>
</evidence>
<dbReference type="Proteomes" id="UP000190539">
    <property type="component" value="Unassembled WGS sequence"/>
</dbReference>
<evidence type="ECO:0000313" key="3">
    <source>
        <dbReference type="Proteomes" id="UP000190539"/>
    </source>
</evidence>
<evidence type="ECO:0000313" key="2">
    <source>
        <dbReference type="EMBL" id="OON76016.1"/>
    </source>
</evidence>